<protein>
    <recommendedName>
        <fullName evidence="2">Phosphoesterase</fullName>
        <ecNumber evidence="2">3.1.4.-</ecNumber>
    </recommendedName>
</protein>
<keyword evidence="5" id="KW-1185">Reference proteome</keyword>
<dbReference type="Proteomes" id="UP000653127">
    <property type="component" value="Unassembled WGS sequence"/>
</dbReference>
<dbReference type="GO" id="GO:0016787">
    <property type="term" value="F:hydrolase activity"/>
    <property type="evidence" value="ECO:0007669"/>
    <property type="project" value="UniProtKB-UniRule"/>
</dbReference>
<dbReference type="RefSeq" id="WP_249281777.1">
    <property type="nucleotide sequence ID" value="NZ_JACRST010000001.1"/>
</dbReference>
<comment type="similarity">
    <text evidence="1 2">Belongs to the metallophosphoesterase superfamily. YfcE family.</text>
</comment>
<gene>
    <name evidence="4" type="ORF">H8711_01565</name>
</gene>
<organism evidence="4 5">
    <name type="scientific">Ligaoa zhengdingensis</name>
    <dbReference type="NCBI Taxonomy" id="2763658"/>
    <lineage>
        <taxon>Bacteria</taxon>
        <taxon>Bacillati</taxon>
        <taxon>Bacillota</taxon>
        <taxon>Clostridia</taxon>
        <taxon>Eubacteriales</taxon>
        <taxon>Oscillospiraceae</taxon>
        <taxon>Ligaoa</taxon>
    </lineage>
</organism>
<dbReference type="InterPro" id="IPR029052">
    <property type="entry name" value="Metallo-depent_PP-like"/>
</dbReference>
<dbReference type="SUPFAM" id="SSF56300">
    <property type="entry name" value="Metallo-dependent phosphatases"/>
    <property type="match status" value="1"/>
</dbReference>
<accession>A0A926DYN4</accession>
<dbReference type="Pfam" id="PF12850">
    <property type="entry name" value="Metallophos_2"/>
    <property type="match status" value="1"/>
</dbReference>
<dbReference type="GO" id="GO:0046872">
    <property type="term" value="F:metal ion binding"/>
    <property type="evidence" value="ECO:0007669"/>
    <property type="project" value="UniProtKB-KW"/>
</dbReference>
<comment type="cofactor">
    <cofactor evidence="2">
        <name>a divalent metal cation</name>
        <dbReference type="ChEBI" id="CHEBI:60240"/>
    </cofactor>
</comment>
<proteinExistence type="inferred from homology"/>
<reference evidence="4" key="1">
    <citation type="submission" date="2020-08" db="EMBL/GenBank/DDBJ databases">
        <title>Genome public.</title>
        <authorList>
            <person name="Liu C."/>
            <person name="Sun Q."/>
        </authorList>
    </citation>
    <scope>NUCLEOTIDE SEQUENCE</scope>
    <source>
        <strain evidence="4">NSJ-31</strain>
    </source>
</reference>
<name>A0A926DYN4_9FIRM</name>
<evidence type="ECO:0000256" key="2">
    <source>
        <dbReference type="RuleBase" id="RU362039"/>
    </source>
</evidence>
<evidence type="ECO:0000313" key="4">
    <source>
        <dbReference type="EMBL" id="MBC8545625.1"/>
    </source>
</evidence>
<dbReference type="EC" id="3.1.4.-" evidence="2"/>
<keyword evidence="2" id="KW-0479">Metal-binding</keyword>
<dbReference type="EMBL" id="JACRST010000001">
    <property type="protein sequence ID" value="MBC8545625.1"/>
    <property type="molecule type" value="Genomic_DNA"/>
</dbReference>
<comment type="caution">
    <text evidence="4">The sequence shown here is derived from an EMBL/GenBank/DDBJ whole genome shotgun (WGS) entry which is preliminary data.</text>
</comment>
<feature type="domain" description="Calcineurin-like phosphoesterase" evidence="3">
    <location>
        <begin position="1"/>
        <end position="146"/>
    </location>
</feature>
<dbReference type="NCBIfam" id="TIGR00040">
    <property type="entry name" value="yfcE"/>
    <property type="match status" value="1"/>
</dbReference>
<dbReference type="InterPro" id="IPR024654">
    <property type="entry name" value="Calcineurin-like_PHP_lpxH"/>
</dbReference>
<dbReference type="AlphaFoldDB" id="A0A926DYN4"/>
<evidence type="ECO:0000313" key="5">
    <source>
        <dbReference type="Proteomes" id="UP000653127"/>
    </source>
</evidence>
<evidence type="ECO:0000259" key="3">
    <source>
        <dbReference type="Pfam" id="PF12850"/>
    </source>
</evidence>
<dbReference type="PANTHER" id="PTHR11124">
    <property type="entry name" value="VACUOLAR SORTING PROTEIN VPS29"/>
    <property type="match status" value="1"/>
</dbReference>
<evidence type="ECO:0000256" key="1">
    <source>
        <dbReference type="ARBA" id="ARBA00008950"/>
    </source>
</evidence>
<dbReference type="Gene3D" id="3.60.21.10">
    <property type="match status" value="1"/>
</dbReference>
<dbReference type="InterPro" id="IPR000979">
    <property type="entry name" value="Phosphodiesterase_MJ0936/Vps29"/>
</dbReference>
<sequence length="157" mass="17257">MRIVVMSDSHRSAASVRKIVEKHEHDADLFLHLGDGERDFEDIMDLYPDLHGLHVCGNCDFYSAAPGYDLVKIGGKRIFFTHGHIYNVKFGIDELLHAARGLGADIVLYGHTHVPHNEYIDGLYLVNPGSCSGMNGGATYAVIDITRAGVVPILVKL</sequence>